<evidence type="ECO:0000313" key="2">
    <source>
        <dbReference type="Proteomes" id="UP000006738"/>
    </source>
</evidence>
<proteinExistence type="predicted"/>
<name>A3P7S8_BURP0</name>
<dbReference type="KEGG" id="bpl:BURPS1106A_A2355"/>
<organism evidence="1 2">
    <name type="scientific">Burkholderia pseudomallei (strain 1106a)</name>
    <dbReference type="NCBI Taxonomy" id="357348"/>
    <lineage>
        <taxon>Bacteria</taxon>
        <taxon>Pseudomonadati</taxon>
        <taxon>Pseudomonadota</taxon>
        <taxon>Betaproteobacteria</taxon>
        <taxon>Burkholderiales</taxon>
        <taxon>Burkholderiaceae</taxon>
        <taxon>Burkholderia</taxon>
        <taxon>pseudomallei group</taxon>
    </lineage>
</organism>
<dbReference type="Proteomes" id="UP000006738">
    <property type="component" value="Chromosome II"/>
</dbReference>
<sequence length="38" mass="4163">MLNAGNIDAPRPCSCIARDGAFRVLSRPIPNAPRIRSR</sequence>
<protein>
    <submittedName>
        <fullName evidence="1">Uncharacterized protein</fullName>
    </submittedName>
</protein>
<accession>A3P7S8</accession>
<dbReference type="HOGENOM" id="CLU_3325609_0_0_4"/>
<reference evidence="2" key="1">
    <citation type="submission" date="2007-02" db="EMBL/GenBank/DDBJ databases">
        <authorList>
            <person name="DeShazer D."/>
            <person name="Woods D.E."/>
            <person name="Nierman W.C."/>
        </authorList>
    </citation>
    <scope>NUCLEOTIDE SEQUENCE [LARGE SCALE GENOMIC DNA]</scope>
    <source>
        <strain evidence="2">1106a</strain>
    </source>
</reference>
<dbReference type="AlphaFoldDB" id="A3P7S8"/>
<dbReference type="EMBL" id="CP000573">
    <property type="protein sequence ID" value="ABN92963.1"/>
    <property type="molecule type" value="Genomic_DNA"/>
</dbReference>
<gene>
    <name evidence="1" type="ordered locus">BURPS1106A_A2355</name>
</gene>
<evidence type="ECO:0000313" key="1">
    <source>
        <dbReference type="EMBL" id="ABN92963.1"/>
    </source>
</evidence>